<dbReference type="InterPro" id="IPR001753">
    <property type="entry name" value="Enoyl-CoA_hydra/iso"/>
</dbReference>
<gene>
    <name evidence="3" type="ORF">HGMM_F06F04C36</name>
</gene>
<keyword evidence="2" id="KW-0456">Lyase</keyword>
<evidence type="ECO:0000313" key="3">
    <source>
        <dbReference type="EMBL" id="BAL53355.1"/>
    </source>
</evidence>
<dbReference type="Gene3D" id="1.10.12.10">
    <property type="entry name" value="Lyase 2-enoyl-coa Hydratase, Chain A, domain 2"/>
    <property type="match status" value="1"/>
</dbReference>
<proteinExistence type="inferred from homology"/>
<dbReference type="EMBL" id="AP011655">
    <property type="protein sequence ID" value="BAL53355.1"/>
    <property type="molecule type" value="Genomic_DNA"/>
</dbReference>
<name>H5SB19_9BACT</name>
<dbReference type="GO" id="GO:0016829">
    <property type="term" value="F:lyase activity"/>
    <property type="evidence" value="ECO:0007669"/>
    <property type="project" value="UniProtKB-KW"/>
</dbReference>
<dbReference type="InterPro" id="IPR029045">
    <property type="entry name" value="ClpP/crotonase-like_dom_sf"/>
</dbReference>
<dbReference type="InterPro" id="IPR014748">
    <property type="entry name" value="Enoyl-CoA_hydra_C"/>
</dbReference>
<dbReference type="CDD" id="cd06558">
    <property type="entry name" value="crotonase-like"/>
    <property type="match status" value="1"/>
</dbReference>
<evidence type="ECO:0000256" key="2">
    <source>
        <dbReference type="ARBA" id="ARBA00023239"/>
    </source>
</evidence>
<dbReference type="PANTHER" id="PTHR11941">
    <property type="entry name" value="ENOYL-COA HYDRATASE-RELATED"/>
    <property type="match status" value="1"/>
</dbReference>
<reference evidence="3" key="2">
    <citation type="journal article" date="2012" name="PLoS ONE">
        <title>A Deeply Branching Thermophilic Bacterium with an Ancient Acetyl-CoA Pathway Dominates a Subsurface Ecosystem.</title>
        <authorList>
            <person name="Takami H."/>
            <person name="Noguchi H."/>
            <person name="Takaki Y."/>
            <person name="Uchiyama I."/>
            <person name="Toyoda A."/>
            <person name="Nishi S."/>
            <person name="Chee G.-J."/>
            <person name="Arai W."/>
            <person name="Nunoura T."/>
            <person name="Itoh T."/>
            <person name="Hattori M."/>
            <person name="Takai K."/>
        </authorList>
    </citation>
    <scope>NUCLEOTIDE SEQUENCE</scope>
</reference>
<comment type="similarity">
    <text evidence="1">Belongs to the enoyl-CoA hydratase/isomerase family.</text>
</comment>
<dbReference type="GO" id="GO:0006635">
    <property type="term" value="P:fatty acid beta-oxidation"/>
    <property type="evidence" value="ECO:0007669"/>
    <property type="project" value="TreeGrafter"/>
</dbReference>
<protein>
    <submittedName>
        <fullName evidence="3">3-hydroxybutyryl-CoA dehydratase</fullName>
    </submittedName>
</protein>
<sequence length="255" mass="27502">MSYSTLDVRQVGSTLVVELNRPEKLNALNRAMLDELEQLFSDAALPVRYRAVIITGKGKAFAAGADIAELAACTGETGADFARRGQRVFACIESLPIPVIASVGGYALGGGCELAMACHLRFAATTAVFGQPEVKLGIIPGYGGTQRLARLIGVARAVEFMLTGEHISAQRAYELGLVNRVFEPEKLLDETLAFCATLEMLPPRAIEAILRTTYGVISARYDVEAEQFGLLCSTDDFREGTSAFLEKRTPTFTGR</sequence>
<dbReference type="Pfam" id="PF00378">
    <property type="entry name" value="ECH_1"/>
    <property type="match status" value="1"/>
</dbReference>
<dbReference type="AlphaFoldDB" id="H5SB19"/>
<accession>H5SB19</accession>
<organism evidence="3">
    <name type="scientific">uncultured Bacteroidota bacterium</name>
    <dbReference type="NCBI Taxonomy" id="152509"/>
    <lineage>
        <taxon>Bacteria</taxon>
        <taxon>Pseudomonadati</taxon>
        <taxon>Bacteroidota</taxon>
        <taxon>environmental samples</taxon>
    </lineage>
</organism>
<dbReference type="SUPFAM" id="SSF52096">
    <property type="entry name" value="ClpP/crotonase"/>
    <property type="match status" value="1"/>
</dbReference>
<evidence type="ECO:0000256" key="1">
    <source>
        <dbReference type="ARBA" id="ARBA00005254"/>
    </source>
</evidence>
<dbReference type="FunFam" id="3.90.226.10:FF:000009">
    <property type="entry name" value="Carnitinyl-CoA dehydratase"/>
    <property type="match status" value="1"/>
</dbReference>
<reference evidence="3" key="1">
    <citation type="journal article" date="2005" name="Environ. Microbiol.">
        <title>Genetic and functional properties of uncultivated thermophilic crenarchaeotes from a subsurface gold mine as revealed by analysis of genome fragments.</title>
        <authorList>
            <person name="Nunoura T."/>
            <person name="Hirayama H."/>
            <person name="Takami H."/>
            <person name="Oida H."/>
            <person name="Nishi S."/>
            <person name="Shimamura S."/>
            <person name="Suzuki Y."/>
            <person name="Inagaki F."/>
            <person name="Takai K."/>
            <person name="Nealson K.H."/>
            <person name="Horikoshi K."/>
        </authorList>
    </citation>
    <scope>NUCLEOTIDE SEQUENCE</scope>
</reference>
<dbReference type="PANTHER" id="PTHR11941:SF54">
    <property type="entry name" value="ENOYL-COA HYDRATASE, MITOCHONDRIAL"/>
    <property type="match status" value="1"/>
</dbReference>
<dbReference type="Gene3D" id="3.90.226.10">
    <property type="entry name" value="2-enoyl-CoA Hydratase, Chain A, domain 1"/>
    <property type="match status" value="1"/>
</dbReference>